<dbReference type="EMBL" id="CAJJDM010000012">
    <property type="protein sequence ID" value="CAD8050387.1"/>
    <property type="molecule type" value="Genomic_DNA"/>
</dbReference>
<dbReference type="GO" id="GO:0012507">
    <property type="term" value="C:ER to Golgi transport vesicle membrane"/>
    <property type="evidence" value="ECO:0007669"/>
    <property type="project" value="TreeGrafter"/>
</dbReference>
<keyword evidence="2" id="KW-0813">Transport</keyword>
<gene>
    <name evidence="10" type="ORF">PPRIM_AZ9-3.1.T0170020</name>
</gene>
<keyword evidence="5 8" id="KW-1133">Transmembrane helix</keyword>
<dbReference type="GO" id="GO:0031201">
    <property type="term" value="C:SNARE complex"/>
    <property type="evidence" value="ECO:0007669"/>
    <property type="project" value="TreeGrafter"/>
</dbReference>
<proteinExistence type="predicted"/>
<evidence type="ECO:0000256" key="4">
    <source>
        <dbReference type="ARBA" id="ARBA00022927"/>
    </source>
</evidence>
<dbReference type="GO" id="GO:0006886">
    <property type="term" value="P:intracellular protein transport"/>
    <property type="evidence" value="ECO:0007669"/>
    <property type="project" value="InterPro"/>
</dbReference>
<dbReference type="OMA" id="MQNRIRN"/>
<feature type="domain" description="Vesicle transport v-SNARE N-terminal" evidence="9">
    <location>
        <begin position="9"/>
        <end position="92"/>
    </location>
</feature>
<reference evidence="10" key="1">
    <citation type="submission" date="2021-01" db="EMBL/GenBank/DDBJ databases">
        <authorList>
            <consortium name="Genoscope - CEA"/>
            <person name="William W."/>
        </authorList>
    </citation>
    <scope>NUCLEOTIDE SEQUENCE</scope>
</reference>
<evidence type="ECO:0000313" key="11">
    <source>
        <dbReference type="Proteomes" id="UP000688137"/>
    </source>
</evidence>
<evidence type="ECO:0000256" key="1">
    <source>
        <dbReference type="ARBA" id="ARBA00004211"/>
    </source>
</evidence>
<organism evidence="10 11">
    <name type="scientific">Paramecium primaurelia</name>
    <dbReference type="NCBI Taxonomy" id="5886"/>
    <lineage>
        <taxon>Eukaryota</taxon>
        <taxon>Sar</taxon>
        <taxon>Alveolata</taxon>
        <taxon>Ciliophora</taxon>
        <taxon>Intramacronucleata</taxon>
        <taxon>Oligohymenophorea</taxon>
        <taxon>Peniculida</taxon>
        <taxon>Parameciidae</taxon>
        <taxon>Paramecium</taxon>
    </lineage>
</organism>
<dbReference type="PANTHER" id="PTHR21230:SF26">
    <property type="entry name" value="VESICLE TRANSPORT THROUGH INTERACTION WITH T-SNARES HOMOLOG 1A"/>
    <property type="match status" value="1"/>
</dbReference>
<dbReference type="PANTHER" id="PTHR21230">
    <property type="entry name" value="VESICLE TRANSPORT V-SNARE PROTEIN VTI1-RELATED"/>
    <property type="match status" value="1"/>
</dbReference>
<dbReference type="AlphaFoldDB" id="A0A8S1K6H3"/>
<keyword evidence="3 8" id="KW-0812">Transmembrane</keyword>
<keyword evidence="11" id="KW-1185">Reference proteome</keyword>
<evidence type="ECO:0000256" key="8">
    <source>
        <dbReference type="SAM" id="Phobius"/>
    </source>
</evidence>
<dbReference type="GO" id="GO:0005484">
    <property type="term" value="F:SNAP receptor activity"/>
    <property type="evidence" value="ECO:0007669"/>
    <property type="project" value="TreeGrafter"/>
</dbReference>
<protein>
    <recommendedName>
        <fullName evidence="9">Vesicle transport v-SNARE N-terminal domain-containing protein</fullName>
    </recommendedName>
</protein>
<sequence length="215" mass="25208">MSQLSESSSELFVNCDEEVTAICKKLQQILTTIDIQEDKIFALKEAQSCIDSANENLKQMEVELQGFEKNIKDNLKQQFILQKRKLDEINKIYTQMKSKYEIQTSKELLFGKDQQRQKLLKEQEQIYDQNMKLQDAKMVIYGVEKEANEIQINLRRHTDKLSSNIEKQQPIRDALGNSYVLIKTMQNRIRNNKLVLFVVCGIILFAILIIIFMHM</sequence>
<dbReference type="GO" id="GO:0031902">
    <property type="term" value="C:late endosome membrane"/>
    <property type="evidence" value="ECO:0007669"/>
    <property type="project" value="TreeGrafter"/>
</dbReference>
<evidence type="ECO:0000313" key="10">
    <source>
        <dbReference type="EMBL" id="CAD8050387.1"/>
    </source>
</evidence>
<keyword evidence="7" id="KW-0175">Coiled coil</keyword>
<feature type="transmembrane region" description="Helical" evidence="8">
    <location>
        <begin position="194"/>
        <end position="213"/>
    </location>
</feature>
<dbReference type="Pfam" id="PF05008">
    <property type="entry name" value="V-SNARE"/>
    <property type="match status" value="1"/>
</dbReference>
<accession>A0A8S1K6H3</accession>
<keyword evidence="4" id="KW-0653">Protein transport</keyword>
<name>A0A8S1K6H3_PARPR</name>
<evidence type="ECO:0000256" key="2">
    <source>
        <dbReference type="ARBA" id="ARBA00022448"/>
    </source>
</evidence>
<dbReference type="GO" id="GO:0005794">
    <property type="term" value="C:Golgi apparatus"/>
    <property type="evidence" value="ECO:0007669"/>
    <property type="project" value="TreeGrafter"/>
</dbReference>
<keyword evidence="6 8" id="KW-0472">Membrane</keyword>
<evidence type="ECO:0000256" key="5">
    <source>
        <dbReference type="ARBA" id="ARBA00022989"/>
    </source>
</evidence>
<dbReference type="GO" id="GO:0006906">
    <property type="term" value="P:vesicle fusion"/>
    <property type="evidence" value="ECO:0007669"/>
    <property type="project" value="TreeGrafter"/>
</dbReference>
<evidence type="ECO:0000256" key="3">
    <source>
        <dbReference type="ARBA" id="ARBA00022692"/>
    </source>
</evidence>
<comment type="subcellular location">
    <subcellularLocation>
        <location evidence="1">Membrane</location>
        <topology evidence="1">Single-pass type IV membrane protein</topology>
    </subcellularLocation>
</comment>
<dbReference type="GO" id="GO:0000149">
    <property type="term" value="F:SNARE binding"/>
    <property type="evidence" value="ECO:0007669"/>
    <property type="project" value="TreeGrafter"/>
</dbReference>
<comment type="caution">
    <text evidence="10">The sequence shown here is derived from an EMBL/GenBank/DDBJ whole genome shotgun (WGS) entry which is preliminary data.</text>
</comment>
<dbReference type="GO" id="GO:0005789">
    <property type="term" value="C:endoplasmic reticulum membrane"/>
    <property type="evidence" value="ECO:0007669"/>
    <property type="project" value="TreeGrafter"/>
</dbReference>
<feature type="coiled-coil region" evidence="7">
    <location>
        <begin position="43"/>
        <end position="77"/>
    </location>
</feature>
<evidence type="ECO:0000259" key="9">
    <source>
        <dbReference type="Pfam" id="PF05008"/>
    </source>
</evidence>
<dbReference type="Proteomes" id="UP000688137">
    <property type="component" value="Unassembled WGS sequence"/>
</dbReference>
<evidence type="ECO:0000256" key="6">
    <source>
        <dbReference type="ARBA" id="ARBA00023136"/>
    </source>
</evidence>
<evidence type="ECO:0000256" key="7">
    <source>
        <dbReference type="SAM" id="Coils"/>
    </source>
</evidence>
<dbReference type="InterPro" id="IPR007705">
    <property type="entry name" value="Vesicle_trsprt_v-SNARE_N"/>
</dbReference>